<dbReference type="Proteomes" id="UP000287910">
    <property type="component" value="Unassembled WGS sequence"/>
</dbReference>
<dbReference type="EMBL" id="RYYR01000022">
    <property type="protein sequence ID" value="RUL49890.1"/>
    <property type="molecule type" value="Genomic_DNA"/>
</dbReference>
<dbReference type="PANTHER" id="PTHR43360:SF1">
    <property type="entry name" value="CARBOXYSOME ASSEMBLY PROTEIN CCMM"/>
    <property type="match status" value="1"/>
</dbReference>
<evidence type="ECO:0000313" key="2">
    <source>
        <dbReference type="Proteomes" id="UP000287910"/>
    </source>
</evidence>
<reference evidence="1 2" key="1">
    <citation type="submission" date="2018-12" db="EMBL/GenBank/DDBJ databases">
        <title>Lysinibacillus antri sp. nov., isolated from a cave soil.</title>
        <authorList>
            <person name="Narsing Rao M.P."/>
            <person name="Zhang H."/>
            <person name="Dong Z.-Y."/>
            <person name="Niu X.-K."/>
            <person name="Zhang K."/>
            <person name="Fang B.-Z."/>
            <person name="Kang Y.-Q."/>
            <person name="Xiao M."/>
            <person name="Li W.-J."/>
        </authorList>
    </citation>
    <scope>NUCLEOTIDE SEQUENCE [LARGE SCALE GENOMIC DNA]</scope>
    <source>
        <strain evidence="1 2">SYSU K30002</strain>
    </source>
</reference>
<gene>
    <name evidence="1" type="ORF">EK386_14540</name>
</gene>
<dbReference type="AlphaFoldDB" id="A0A432L984"/>
<organism evidence="1 2">
    <name type="scientific">Lysinibacillus antri</name>
    <dbReference type="NCBI Taxonomy" id="2498145"/>
    <lineage>
        <taxon>Bacteria</taxon>
        <taxon>Bacillati</taxon>
        <taxon>Bacillota</taxon>
        <taxon>Bacilli</taxon>
        <taxon>Bacillales</taxon>
        <taxon>Bacillaceae</taxon>
        <taxon>Lysinibacillus</taxon>
    </lineage>
</organism>
<dbReference type="PANTHER" id="PTHR43360">
    <property type="entry name" value="CARBON DIOXIDE CONCENTRATING MECHANISM PROTEIN CCMM"/>
    <property type="match status" value="1"/>
</dbReference>
<accession>A0A432L984</accession>
<proteinExistence type="predicted"/>
<dbReference type="SUPFAM" id="SSF51161">
    <property type="entry name" value="Trimeric LpxA-like enzymes"/>
    <property type="match status" value="1"/>
</dbReference>
<dbReference type="Gene3D" id="2.160.10.10">
    <property type="entry name" value="Hexapeptide repeat proteins"/>
    <property type="match status" value="1"/>
</dbReference>
<dbReference type="InterPro" id="IPR052265">
    <property type="entry name" value="Gamma-CA"/>
</dbReference>
<sequence length="226" mass="24282">MGELPLHYFRNVPTPVNQYSFFVGANPPTSFNPDPRYPTIQSTSFLSPFSFIVGDVTIGNQTFIGPFVSVRADEGTPFYIGNESNLQDGVILHGLRDRHFEVGGKKYSVYIGDKVSCAHGSLIHGPAVLEDNTFVGFNAIVYNAWVGEGAFISTGATVTNGVKIKANSFVPPNATIDTQAKADSLAPVPTTEADFAKAVQRVNAEFPPAYSLYFGKNRCSCGLACG</sequence>
<protein>
    <submittedName>
        <fullName evidence="1">Carbonate dehydratase</fullName>
    </submittedName>
</protein>
<keyword evidence="2" id="KW-1185">Reference proteome</keyword>
<dbReference type="InterPro" id="IPR011004">
    <property type="entry name" value="Trimer_LpxA-like_sf"/>
</dbReference>
<comment type="caution">
    <text evidence="1">The sequence shown here is derived from an EMBL/GenBank/DDBJ whole genome shotgun (WGS) entry which is preliminary data.</text>
</comment>
<name>A0A432L984_9BACI</name>
<evidence type="ECO:0000313" key="1">
    <source>
        <dbReference type="EMBL" id="RUL49890.1"/>
    </source>
</evidence>